<name>A8N6C6_COPC7</name>
<feature type="compositionally biased region" description="Gly residues" evidence="1">
    <location>
        <begin position="28"/>
        <end position="40"/>
    </location>
</feature>
<comment type="caution">
    <text evidence="4">The sequence shown here is derived from an EMBL/GenBank/DDBJ whole genome shotgun (WGS) entry which is preliminary data.</text>
</comment>
<sequence>MNIAALNHPFLLCLISILFGVAFANPKGGGGGGRGRGRGSGSTKPARPSNLYNPPRIKRPKKRPPIVIHTGSGGTKSTICRDPDTLLLQQSAGHLSQGQPNGKDNRHRSGKLGTDLRRYLPVPNTVAGVVVIGTGIYIAYLTWKRKHGKGTTGVSVMEGSGRGEYKRTTDHWNPTV</sequence>
<evidence type="ECO:0000313" key="4">
    <source>
        <dbReference type="EMBL" id="EAU91542.1"/>
    </source>
</evidence>
<dbReference type="RefSeq" id="XP_001830395.1">
    <property type="nucleotide sequence ID" value="XM_001830343.1"/>
</dbReference>
<proteinExistence type="predicted"/>
<keyword evidence="2" id="KW-1133">Transmembrane helix</keyword>
<keyword evidence="5" id="KW-1185">Reference proteome</keyword>
<reference evidence="4 5" key="1">
    <citation type="journal article" date="2010" name="Proc. Natl. Acad. Sci. U.S.A.">
        <title>Insights into evolution of multicellular fungi from the assembled chromosomes of the mushroom Coprinopsis cinerea (Coprinus cinereus).</title>
        <authorList>
            <person name="Stajich J.E."/>
            <person name="Wilke S.K."/>
            <person name="Ahren D."/>
            <person name="Au C.H."/>
            <person name="Birren B.W."/>
            <person name="Borodovsky M."/>
            <person name="Burns C."/>
            <person name="Canback B."/>
            <person name="Casselton L.A."/>
            <person name="Cheng C.K."/>
            <person name="Deng J."/>
            <person name="Dietrich F.S."/>
            <person name="Fargo D.C."/>
            <person name="Farman M.L."/>
            <person name="Gathman A.C."/>
            <person name="Goldberg J."/>
            <person name="Guigo R."/>
            <person name="Hoegger P.J."/>
            <person name="Hooker J.B."/>
            <person name="Huggins A."/>
            <person name="James T.Y."/>
            <person name="Kamada T."/>
            <person name="Kilaru S."/>
            <person name="Kodira C."/>
            <person name="Kues U."/>
            <person name="Kupfer D."/>
            <person name="Kwan H.S."/>
            <person name="Lomsadze A."/>
            <person name="Li W."/>
            <person name="Lilly W.W."/>
            <person name="Ma L.J."/>
            <person name="Mackey A.J."/>
            <person name="Manning G."/>
            <person name="Martin F."/>
            <person name="Muraguchi H."/>
            <person name="Natvig D.O."/>
            <person name="Palmerini H."/>
            <person name="Ramesh M.A."/>
            <person name="Rehmeyer C.J."/>
            <person name="Roe B.A."/>
            <person name="Shenoy N."/>
            <person name="Stanke M."/>
            <person name="Ter-Hovhannisyan V."/>
            <person name="Tunlid A."/>
            <person name="Velagapudi R."/>
            <person name="Vision T.J."/>
            <person name="Zeng Q."/>
            <person name="Zolan M.E."/>
            <person name="Pukkila P.J."/>
        </authorList>
    </citation>
    <scope>NUCLEOTIDE SEQUENCE [LARGE SCALE GENOMIC DNA]</scope>
    <source>
        <strain evidence="5">Okayama-7 / 130 / ATCC MYA-4618 / FGSC 9003</strain>
    </source>
</reference>
<evidence type="ECO:0000256" key="1">
    <source>
        <dbReference type="SAM" id="MobiDB-lite"/>
    </source>
</evidence>
<evidence type="ECO:0000256" key="2">
    <source>
        <dbReference type="SAM" id="Phobius"/>
    </source>
</evidence>
<dbReference type="VEuPathDB" id="FungiDB:CC1G_02031"/>
<gene>
    <name evidence="4" type="ORF">CC1G_02031</name>
</gene>
<keyword evidence="2" id="KW-0472">Membrane</keyword>
<dbReference type="EMBL" id="AACS02000003">
    <property type="protein sequence ID" value="EAU91542.1"/>
    <property type="molecule type" value="Genomic_DNA"/>
</dbReference>
<keyword evidence="3" id="KW-0732">Signal</keyword>
<feature type="transmembrane region" description="Helical" evidence="2">
    <location>
        <begin position="125"/>
        <end position="143"/>
    </location>
</feature>
<feature type="chain" id="PRO_5002726233" description="Transmembrane protein" evidence="3">
    <location>
        <begin position="25"/>
        <end position="176"/>
    </location>
</feature>
<feature type="signal peptide" evidence="3">
    <location>
        <begin position="1"/>
        <end position="24"/>
    </location>
</feature>
<feature type="region of interest" description="Disordered" evidence="1">
    <location>
        <begin position="28"/>
        <end position="80"/>
    </location>
</feature>
<evidence type="ECO:0008006" key="6">
    <source>
        <dbReference type="Google" id="ProtNLM"/>
    </source>
</evidence>
<dbReference type="InParanoid" id="A8N6C6"/>
<dbReference type="AlphaFoldDB" id="A8N6C6"/>
<evidence type="ECO:0000256" key="3">
    <source>
        <dbReference type="SAM" id="SignalP"/>
    </source>
</evidence>
<keyword evidence="2" id="KW-0812">Transmembrane</keyword>
<dbReference type="GeneID" id="6006837"/>
<dbReference type="Proteomes" id="UP000001861">
    <property type="component" value="Unassembled WGS sequence"/>
</dbReference>
<protein>
    <recommendedName>
        <fullName evidence="6">Transmembrane protein</fullName>
    </recommendedName>
</protein>
<dbReference type="KEGG" id="cci:CC1G_02031"/>
<evidence type="ECO:0000313" key="5">
    <source>
        <dbReference type="Proteomes" id="UP000001861"/>
    </source>
</evidence>
<accession>A8N6C6</accession>
<organism evidence="4 5">
    <name type="scientific">Coprinopsis cinerea (strain Okayama-7 / 130 / ATCC MYA-4618 / FGSC 9003)</name>
    <name type="common">Inky cap fungus</name>
    <name type="synonym">Hormographiella aspergillata</name>
    <dbReference type="NCBI Taxonomy" id="240176"/>
    <lineage>
        <taxon>Eukaryota</taxon>
        <taxon>Fungi</taxon>
        <taxon>Dikarya</taxon>
        <taxon>Basidiomycota</taxon>
        <taxon>Agaricomycotina</taxon>
        <taxon>Agaricomycetes</taxon>
        <taxon>Agaricomycetidae</taxon>
        <taxon>Agaricales</taxon>
        <taxon>Agaricineae</taxon>
        <taxon>Psathyrellaceae</taxon>
        <taxon>Coprinopsis</taxon>
    </lineage>
</organism>